<dbReference type="CDD" id="cd06326">
    <property type="entry name" value="PBP1_ABC_ligand_binding-like"/>
    <property type="match status" value="1"/>
</dbReference>
<dbReference type="RefSeq" id="WP_310307652.1">
    <property type="nucleotide sequence ID" value="NZ_JAVDWE010000002.1"/>
</dbReference>
<evidence type="ECO:0000256" key="2">
    <source>
        <dbReference type="ARBA" id="ARBA00022448"/>
    </source>
</evidence>
<dbReference type="EMBL" id="JAVDWE010000002">
    <property type="protein sequence ID" value="MDR7093332.1"/>
    <property type="molecule type" value="Genomic_DNA"/>
</dbReference>
<evidence type="ECO:0000313" key="7">
    <source>
        <dbReference type="EMBL" id="MDR7093332.1"/>
    </source>
</evidence>
<comment type="caution">
    <text evidence="7">The sequence shown here is derived from an EMBL/GenBank/DDBJ whole genome shotgun (WGS) entry which is preliminary data.</text>
</comment>
<dbReference type="Proteomes" id="UP001265550">
    <property type="component" value="Unassembled WGS sequence"/>
</dbReference>
<dbReference type="InterPro" id="IPR028082">
    <property type="entry name" value="Peripla_BP_I"/>
</dbReference>
<comment type="similarity">
    <text evidence="1">Belongs to the leucine-binding protein family.</text>
</comment>
<evidence type="ECO:0000256" key="1">
    <source>
        <dbReference type="ARBA" id="ARBA00010062"/>
    </source>
</evidence>
<dbReference type="PANTHER" id="PTHR47235">
    <property type="entry name" value="BLR6548 PROTEIN"/>
    <property type="match status" value="1"/>
</dbReference>
<dbReference type="Gene3D" id="3.40.50.2300">
    <property type="match status" value="2"/>
</dbReference>
<gene>
    <name evidence="7" type="ORF">J2X09_001064</name>
</gene>
<feature type="signal peptide" evidence="5">
    <location>
        <begin position="1"/>
        <end position="29"/>
    </location>
</feature>
<accession>A0ABU1V7D7</accession>
<keyword evidence="8" id="KW-1185">Reference proteome</keyword>
<evidence type="ECO:0000256" key="4">
    <source>
        <dbReference type="ARBA" id="ARBA00022970"/>
    </source>
</evidence>
<keyword evidence="2" id="KW-0813">Transport</keyword>
<proteinExistence type="inferred from homology"/>
<organism evidence="7 8">
    <name type="scientific">Hydrogenophaga laconesensis</name>
    <dbReference type="NCBI Taxonomy" id="1805971"/>
    <lineage>
        <taxon>Bacteria</taxon>
        <taxon>Pseudomonadati</taxon>
        <taxon>Pseudomonadota</taxon>
        <taxon>Betaproteobacteria</taxon>
        <taxon>Burkholderiales</taxon>
        <taxon>Comamonadaceae</taxon>
        <taxon>Hydrogenophaga</taxon>
    </lineage>
</organism>
<evidence type="ECO:0000259" key="6">
    <source>
        <dbReference type="Pfam" id="PF13458"/>
    </source>
</evidence>
<dbReference type="SUPFAM" id="SSF53822">
    <property type="entry name" value="Periplasmic binding protein-like I"/>
    <property type="match status" value="1"/>
</dbReference>
<evidence type="ECO:0000313" key="8">
    <source>
        <dbReference type="Proteomes" id="UP001265550"/>
    </source>
</evidence>
<dbReference type="Pfam" id="PF13458">
    <property type="entry name" value="Peripla_BP_6"/>
    <property type="match status" value="1"/>
</dbReference>
<keyword evidence="3 5" id="KW-0732">Signal</keyword>
<protein>
    <submittedName>
        <fullName evidence="7">ABC-type branched-subunit amino acid transport system substrate-binding protein</fullName>
    </submittedName>
</protein>
<dbReference type="PRINTS" id="PR00337">
    <property type="entry name" value="LEUILEVALBP"/>
</dbReference>
<dbReference type="PANTHER" id="PTHR47235:SF1">
    <property type="entry name" value="BLR6548 PROTEIN"/>
    <property type="match status" value="1"/>
</dbReference>
<evidence type="ECO:0000256" key="5">
    <source>
        <dbReference type="SAM" id="SignalP"/>
    </source>
</evidence>
<evidence type="ECO:0000256" key="3">
    <source>
        <dbReference type="ARBA" id="ARBA00022729"/>
    </source>
</evidence>
<feature type="domain" description="Leucine-binding protein" evidence="6">
    <location>
        <begin position="31"/>
        <end position="359"/>
    </location>
</feature>
<name>A0ABU1V7D7_9BURK</name>
<feature type="chain" id="PRO_5047100687" evidence="5">
    <location>
        <begin position="30"/>
        <end position="377"/>
    </location>
</feature>
<dbReference type="InterPro" id="IPR028081">
    <property type="entry name" value="Leu-bd"/>
</dbReference>
<sequence length="377" mass="40444">MKRIRMFSHPLWTAFGLAGLLAFSTPAWAQLRVGMPSGFSGSVAAGVKENHEGARLYFDNINARGGVNGQKIELIAVDDKFDPKITVEVARELITKQRVLALFLNRGTPHSQALLPILAELKVPLVAPSTGAMVLHEPVNPWVFNVRATYQREAAKAIEHLASIGITRIALFENDDSFGADSAAGALKGFAKANLKPVMHEKFPREKPDFTALAKQLNESNAQAVMVIGSAGNTANAIKTIREAGSRAQAVTLSNNASDGFIKLLGEHARGVIVTQVFPNERSVAYGLIKEAQDFAKARGLDGVSPAMMEGYAAAKVLTEGLRRAGPNPTPVALRDALENLKGFDLGGLTVHYSPTNHTGLDFADLSIIDASGKFRR</sequence>
<dbReference type="InterPro" id="IPR000709">
    <property type="entry name" value="Leu_Ile_Val-bd"/>
</dbReference>
<reference evidence="7 8" key="1">
    <citation type="submission" date="2023-07" db="EMBL/GenBank/DDBJ databases">
        <title>Sorghum-associated microbial communities from plants grown in Nebraska, USA.</title>
        <authorList>
            <person name="Schachtman D."/>
        </authorList>
    </citation>
    <scope>NUCLEOTIDE SEQUENCE [LARGE SCALE GENOMIC DNA]</scope>
    <source>
        <strain evidence="7 8">BE240</strain>
    </source>
</reference>
<keyword evidence="4" id="KW-0029">Amino-acid transport</keyword>